<gene>
    <name evidence="1" type="ORF">RHMOL_Rhmol04G0221900</name>
</gene>
<comment type="caution">
    <text evidence="1">The sequence shown here is derived from an EMBL/GenBank/DDBJ whole genome shotgun (WGS) entry which is preliminary data.</text>
</comment>
<accession>A0ACC0P4C0</accession>
<protein>
    <submittedName>
        <fullName evidence="1">Uncharacterized protein</fullName>
    </submittedName>
</protein>
<sequence>MDKTHDLDLLTVARWAATFLEVQIKKRGRIWGEEDAMVSGGNGVVHSSGTAVVGGGAGAGADPSGEGTTEGVTAVAGDGGSSIEVAAAGDSGRVEAIEAGGGSEAAADIRGVDAASGSGGGSMGGRDGDAGSGGGVTSSSGATGTPYTPTMEELLATAERASDGQQADDSPVVVVGGRVAATSVLRSMVVGPRGGDSGIRASRPVPFEAGDFSDSAEPQDVMGAFRLEPGVEAVLRGARTLEDRTSALLLGALLSGAGASDTGGLGVESETEEREAEEQEPEVVAEQRVTAVDEVKAYLKGERPGFTRTTDVYGHGGSAGSLRYFKALPTRVRALVEAAGFGPFIQLLTMVRIDRAVLTALTERWWDTTNTFHFWFGEMSNTPLDFAAITGLRVRGDPIPYDLSIVLDDAALRWFLGQVPRHSGGVAEYGQFIEYWDHEHVSDEEAAQMARAYLLYMFGASLFPNRRS</sequence>
<evidence type="ECO:0000313" key="1">
    <source>
        <dbReference type="EMBL" id="KAI8560016.1"/>
    </source>
</evidence>
<organism evidence="1 2">
    <name type="scientific">Rhododendron molle</name>
    <name type="common">Chinese azalea</name>
    <name type="synonym">Azalea mollis</name>
    <dbReference type="NCBI Taxonomy" id="49168"/>
    <lineage>
        <taxon>Eukaryota</taxon>
        <taxon>Viridiplantae</taxon>
        <taxon>Streptophyta</taxon>
        <taxon>Embryophyta</taxon>
        <taxon>Tracheophyta</taxon>
        <taxon>Spermatophyta</taxon>
        <taxon>Magnoliopsida</taxon>
        <taxon>eudicotyledons</taxon>
        <taxon>Gunneridae</taxon>
        <taxon>Pentapetalae</taxon>
        <taxon>asterids</taxon>
        <taxon>Ericales</taxon>
        <taxon>Ericaceae</taxon>
        <taxon>Ericoideae</taxon>
        <taxon>Rhodoreae</taxon>
        <taxon>Rhododendron</taxon>
    </lineage>
</organism>
<reference evidence="1" key="1">
    <citation type="submission" date="2022-02" db="EMBL/GenBank/DDBJ databases">
        <title>Plant Genome Project.</title>
        <authorList>
            <person name="Zhang R.-G."/>
        </authorList>
    </citation>
    <scope>NUCLEOTIDE SEQUENCE</scope>
    <source>
        <strain evidence="1">AT1</strain>
    </source>
</reference>
<evidence type="ECO:0000313" key="2">
    <source>
        <dbReference type="Proteomes" id="UP001062846"/>
    </source>
</evidence>
<proteinExistence type="predicted"/>
<dbReference type="EMBL" id="CM046391">
    <property type="protein sequence ID" value="KAI8560016.1"/>
    <property type="molecule type" value="Genomic_DNA"/>
</dbReference>
<keyword evidence="2" id="KW-1185">Reference proteome</keyword>
<name>A0ACC0P4C0_RHOML</name>
<dbReference type="Proteomes" id="UP001062846">
    <property type="component" value="Chromosome 4"/>
</dbReference>